<keyword evidence="2 6" id="KW-0812">Transmembrane</keyword>
<keyword evidence="6" id="KW-1003">Cell membrane</keyword>
<comment type="subcellular location">
    <subcellularLocation>
        <location evidence="6">Cell membrane</location>
        <topology evidence="6">Multi-pass membrane protein</topology>
    </subcellularLocation>
    <subcellularLocation>
        <location evidence="1">Membrane</location>
        <topology evidence="1">Multi-pass membrane protein</topology>
    </subcellularLocation>
</comment>
<protein>
    <recommendedName>
        <fullName evidence="6">Transport permease protein</fullName>
    </recommendedName>
</protein>
<dbReference type="OrthoDB" id="9778589at2"/>
<dbReference type="Pfam" id="PF01061">
    <property type="entry name" value="ABC2_membrane"/>
    <property type="match status" value="1"/>
</dbReference>
<dbReference type="InterPro" id="IPR051784">
    <property type="entry name" value="Nod_factor_ABC_transporter"/>
</dbReference>
<dbReference type="InterPro" id="IPR047817">
    <property type="entry name" value="ABC2_TM_bact-type"/>
</dbReference>
<evidence type="ECO:0000256" key="1">
    <source>
        <dbReference type="ARBA" id="ARBA00004141"/>
    </source>
</evidence>
<feature type="transmembrane region" description="Helical" evidence="6">
    <location>
        <begin position="85"/>
        <end position="108"/>
    </location>
</feature>
<keyword evidence="9" id="KW-1185">Reference proteome</keyword>
<evidence type="ECO:0000256" key="5">
    <source>
        <dbReference type="ARBA" id="ARBA00023251"/>
    </source>
</evidence>
<evidence type="ECO:0000313" key="8">
    <source>
        <dbReference type="EMBL" id="RKN45516.1"/>
    </source>
</evidence>
<dbReference type="PROSITE" id="PS51012">
    <property type="entry name" value="ABC_TM2"/>
    <property type="match status" value="1"/>
</dbReference>
<reference evidence="8 9" key="1">
    <citation type="journal article" date="2004" name="Syst. Appl. Microbiol.">
        <title>Cryptoendolithic actinomycetes from antarctic sandstone rock samples: Micromonospora endolithica sp. nov. and two isolates related to Micromonospora coerulea Jensen 1932.</title>
        <authorList>
            <person name="Hirsch P."/>
            <person name="Mevs U."/>
            <person name="Kroppenstedt R.M."/>
            <person name="Schumann P."/>
            <person name="Stackebrandt E."/>
        </authorList>
    </citation>
    <scope>NUCLEOTIDE SEQUENCE [LARGE SCALE GENOMIC DNA]</scope>
    <source>
        <strain evidence="8 9">JCM 12677</strain>
    </source>
</reference>
<proteinExistence type="inferred from homology"/>
<dbReference type="PANTHER" id="PTHR43229:SF2">
    <property type="entry name" value="NODULATION PROTEIN J"/>
    <property type="match status" value="1"/>
</dbReference>
<feature type="transmembrane region" description="Helical" evidence="6">
    <location>
        <begin position="188"/>
        <end position="207"/>
    </location>
</feature>
<feature type="transmembrane region" description="Helical" evidence="6">
    <location>
        <begin position="120"/>
        <end position="149"/>
    </location>
</feature>
<name>A0A3A9ZDU1_9ACTN</name>
<dbReference type="GO" id="GO:0140359">
    <property type="term" value="F:ABC-type transporter activity"/>
    <property type="evidence" value="ECO:0007669"/>
    <property type="project" value="InterPro"/>
</dbReference>
<keyword evidence="4 6" id="KW-0472">Membrane</keyword>
<keyword evidence="5" id="KW-0046">Antibiotic resistance</keyword>
<comment type="caution">
    <text evidence="8">The sequence shown here is derived from an EMBL/GenBank/DDBJ whole genome shotgun (WGS) entry which is preliminary data.</text>
</comment>
<dbReference type="GO" id="GO:0043190">
    <property type="term" value="C:ATP-binding cassette (ABC) transporter complex"/>
    <property type="evidence" value="ECO:0007669"/>
    <property type="project" value="InterPro"/>
</dbReference>
<evidence type="ECO:0000256" key="6">
    <source>
        <dbReference type="RuleBase" id="RU361157"/>
    </source>
</evidence>
<dbReference type="AlphaFoldDB" id="A0A3A9ZDU1"/>
<dbReference type="PIRSF" id="PIRSF006648">
    <property type="entry name" value="DrrB"/>
    <property type="match status" value="1"/>
</dbReference>
<feature type="transmembrane region" description="Helical" evidence="6">
    <location>
        <begin position="47"/>
        <end position="65"/>
    </location>
</feature>
<sequence length="276" mass="29798">MPDALPATRAQVPTPRPNLARRAGFVRDVIHIAGRSLRQARREPETLFPPIFVPVFFFAIFIGSLESIFGQAGIDEFRAFQLPVSIVIAVTGVTRAPSVVTDIMNGYFDRLLLSPVNRVALLLGMMVADLAIVAALTVPVLIMGALVGVQFTTGVLGMLAFVGVALAWSLAYVGILYAVALRTANPTVTAQTFLLFFPFVFLSTTIVPREEMTGWMDAVAGVNPLTYVYGALRSLITEGWSVTPLLHGFIAIVVVGVLAHTLAHLALRGRVSRARR</sequence>
<evidence type="ECO:0000256" key="3">
    <source>
        <dbReference type="ARBA" id="ARBA00022989"/>
    </source>
</evidence>
<feature type="transmembrane region" description="Helical" evidence="6">
    <location>
        <begin position="245"/>
        <end position="267"/>
    </location>
</feature>
<comment type="similarity">
    <text evidence="6">Belongs to the ABC-2 integral membrane protein family.</text>
</comment>
<dbReference type="GO" id="GO:0046677">
    <property type="term" value="P:response to antibiotic"/>
    <property type="evidence" value="ECO:0007669"/>
    <property type="project" value="UniProtKB-KW"/>
</dbReference>
<keyword evidence="6" id="KW-0813">Transport</keyword>
<evidence type="ECO:0000256" key="2">
    <source>
        <dbReference type="ARBA" id="ARBA00022692"/>
    </source>
</evidence>
<gene>
    <name evidence="8" type="ORF">D7223_17085</name>
</gene>
<evidence type="ECO:0000256" key="4">
    <source>
        <dbReference type="ARBA" id="ARBA00023136"/>
    </source>
</evidence>
<organism evidence="8 9">
    <name type="scientific">Micromonospora endolithica</name>
    <dbReference type="NCBI Taxonomy" id="230091"/>
    <lineage>
        <taxon>Bacteria</taxon>
        <taxon>Bacillati</taxon>
        <taxon>Actinomycetota</taxon>
        <taxon>Actinomycetes</taxon>
        <taxon>Micromonosporales</taxon>
        <taxon>Micromonosporaceae</taxon>
        <taxon>Micromonospora</taxon>
    </lineage>
</organism>
<dbReference type="InterPro" id="IPR000412">
    <property type="entry name" value="ABC_2_transport"/>
</dbReference>
<evidence type="ECO:0000313" key="9">
    <source>
        <dbReference type="Proteomes" id="UP000281726"/>
    </source>
</evidence>
<dbReference type="EMBL" id="RBAK01000006">
    <property type="protein sequence ID" value="RKN45516.1"/>
    <property type="molecule type" value="Genomic_DNA"/>
</dbReference>
<keyword evidence="3 6" id="KW-1133">Transmembrane helix</keyword>
<dbReference type="InterPro" id="IPR013525">
    <property type="entry name" value="ABC2_TM"/>
</dbReference>
<accession>A0A3A9ZDU1</accession>
<feature type="domain" description="ABC transmembrane type-2" evidence="7">
    <location>
        <begin position="45"/>
        <end position="270"/>
    </location>
</feature>
<dbReference type="PANTHER" id="PTHR43229">
    <property type="entry name" value="NODULATION PROTEIN J"/>
    <property type="match status" value="1"/>
</dbReference>
<dbReference type="Proteomes" id="UP000281726">
    <property type="component" value="Unassembled WGS sequence"/>
</dbReference>
<feature type="transmembrane region" description="Helical" evidence="6">
    <location>
        <begin position="155"/>
        <end position="181"/>
    </location>
</feature>
<evidence type="ECO:0000259" key="7">
    <source>
        <dbReference type="PROSITE" id="PS51012"/>
    </source>
</evidence>